<dbReference type="GO" id="GO:0070063">
    <property type="term" value="F:RNA polymerase binding"/>
    <property type="evidence" value="ECO:0007669"/>
    <property type="project" value="InterPro"/>
</dbReference>
<dbReference type="InterPro" id="IPR022691">
    <property type="entry name" value="Tscrpt_elong_fac_GreA/B_N"/>
</dbReference>
<dbReference type="AlphaFoldDB" id="A0A382UWJ7"/>
<accession>A0A382UWJ7</accession>
<name>A0A382UWJ7_9ZZZZ</name>
<dbReference type="Pfam" id="PF03449">
    <property type="entry name" value="GreA_GreB_N"/>
    <property type="match status" value="1"/>
</dbReference>
<dbReference type="EMBL" id="UINC01147296">
    <property type="protein sequence ID" value="SVD38537.1"/>
    <property type="molecule type" value="Genomic_DNA"/>
</dbReference>
<feature type="non-terminal residue" evidence="2">
    <location>
        <position position="1"/>
    </location>
</feature>
<dbReference type="InterPro" id="IPR023459">
    <property type="entry name" value="Tscrpt_elong_fac_GreA/B_fam"/>
</dbReference>
<evidence type="ECO:0000313" key="2">
    <source>
        <dbReference type="EMBL" id="SVD38537.1"/>
    </source>
</evidence>
<feature type="non-terminal residue" evidence="2">
    <location>
        <position position="289"/>
    </location>
</feature>
<dbReference type="GO" id="GO:0006354">
    <property type="term" value="P:DNA-templated transcription elongation"/>
    <property type="evidence" value="ECO:0007669"/>
    <property type="project" value="TreeGrafter"/>
</dbReference>
<organism evidence="2">
    <name type="scientific">marine metagenome</name>
    <dbReference type="NCBI Taxonomy" id="408172"/>
    <lineage>
        <taxon>unclassified sequences</taxon>
        <taxon>metagenomes</taxon>
        <taxon>ecological metagenomes</taxon>
    </lineage>
</organism>
<dbReference type="SUPFAM" id="SSF46557">
    <property type="entry name" value="GreA transcript cleavage protein, N-terminal domain"/>
    <property type="match status" value="1"/>
</dbReference>
<dbReference type="PANTHER" id="PTHR30437:SF4">
    <property type="entry name" value="TRANSCRIPTION ELONGATION FACTOR GREA"/>
    <property type="match status" value="1"/>
</dbReference>
<evidence type="ECO:0000259" key="1">
    <source>
        <dbReference type="Pfam" id="PF03449"/>
    </source>
</evidence>
<dbReference type="Gene3D" id="1.10.287.180">
    <property type="entry name" value="Transcription elongation factor, GreA/GreB, N-terminal domain"/>
    <property type="match status" value="1"/>
</dbReference>
<sequence>TLAERLYGVWIRNNLARDVEDEEENVDEIEPTSGSVLEEAEDLAELADELPVKFQSRFLDLLERVYPEDWQEKIIAIFRKSNGKITAECAHFLVDRELSKKLLSSMNGWLNEQKIKASVLLWIIKNRSSRKFKDVLAPLINPRLITPIFSAIDHEALHNLGTKRIPLAEILLDDENLMPDLLAQSDLETAMDMAQTLILNQGFEDLSKKSLLARFIKRFPEIQTLLENEDHDDVSEDDTLFVSQESFEKMKQDLEILVSEKIPANSEAIGLAREHGDLRENAEYHMAKD</sequence>
<dbReference type="GO" id="GO:0032784">
    <property type="term" value="P:regulation of DNA-templated transcription elongation"/>
    <property type="evidence" value="ECO:0007669"/>
    <property type="project" value="InterPro"/>
</dbReference>
<dbReference type="GO" id="GO:0003677">
    <property type="term" value="F:DNA binding"/>
    <property type="evidence" value="ECO:0007669"/>
    <property type="project" value="InterPro"/>
</dbReference>
<proteinExistence type="predicted"/>
<dbReference type="PANTHER" id="PTHR30437">
    <property type="entry name" value="TRANSCRIPTION ELONGATION FACTOR GREA"/>
    <property type="match status" value="1"/>
</dbReference>
<feature type="domain" description="Transcription elongation factor GreA/GreB N-terminal" evidence="1">
    <location>
        <begin position="242"/>
        <end position="289"/>
    </location>
</feature>
<protein>
    <recommendedName>
        <fullName evidence="1">Transcription elongation factor GreA/GreB N-terminal domain-containing protein</fullName>
    </recommendedName>
</protein>
<dbReference type="InterPro" id="IPR036805">
    <property type="entry name" value="Tscrpt_elong_fac_GreA/B_N_sf"/>
</dbReference>
<reference evidence="2" key="1">
    <citation type="submission" date="2018-05" db="EMBL/GenBank/DDBJ databases">
        <authorList>
            <person name="Lanie J.A."/>
            <person name="Ng W.-L."/>
            <person name="Kazmierczak K.M."/>
            <person name="Andrzejewski T.M."/>
            <person name="Davidsen T.M."/>
            <person name="Wayne K.J."/>
            <person name="Tettelin H."/>
            <person name="Glass J.I."/>
            <person name="Rusch D."/>
            <person name="Podicherti R."/>
            <person name="Tsui H.-C.T."/>
            <person name="Winkler M.E."/>
        </authorList>
    </citation>
    <scope>NUCLEOTIDE SEQUENCE</scope>
</reference>
<gene>
    <name evidence="2" type="ORF">METZ01_LOCUS391391</name>
</gene>